<dbReference type="AlphaFoldDB" id="A0A8S4SPZ2"/>
<name>A0A8S4SPZ2_9NEOP</name>
<dbReference type="EMBL" id="CAKXAJ010026511">
    <property type="protein sequence ID" value="CAH2269373.1"/>
    <property type="molecule type" value="Genomic_DNA"/>
</dbReference>
<organism evidence="1 2">
    <name type="scientific">Pararge aegeria aegeria</name>
    <dbReference type="NCBI Taxonomy" id="348720"/>
    <lineage>
        <taxon>Eukaryota</taxon>
        <taxon>Metazoa</taxon>
        <taxon>Ecdysozoa</taxon>
        <taxon>Arthropoda</taxon>
        <taxon>Hexapoda</taxon>
        <taxon>Insecta</taxon>
        <taxon>Pterygota</taxon>
        <taxon>Neoptera</taxon>
        <taxon>Endopterygota</taxon>
        <taxon>Lepidoptera</taxon>
        <taxon>Glossata</taxon>
        <taxon>Ditrysia</taxon>
        <taxon>Papilionoidea</taxon>
        <taxon>Nymphalidae</taxon>
        <taxon>Satyrinae</taxon>
        <taxon>Satyrini</taxon>
        <taxon>Parargina</taxon>
        <taxon>Pararge</taxon>
    </lineage>
</organism>
<evidence type="ECO:0000313" key="2">
    <source>
        <dbReference type="Proteomes" id="UP000838756"/>
    </source>
</evidence>
<gene>
    <name evidence="1" type="primary">jg14078</name>
    <name evidence="1" type="ORF">PAEG_LOCUS27592</name>
</gene>
<sequence length="109" mass="12219">MLRTWVTSHDVVLAGLAASEREGPAACAARARHVAAQQRHHVVEVAQCARLRRQRTRRRRAPPRACALHLSTPDMSRVGHAGDNNSIYLNHHHHHYNRLKSTTGHGSFV</sequence>
<protein>
    <submittedName>
        <fullName evidence="1">Jg14078 protein</fullName>
    </submittedName>
</protein>
<keyword evidence="2" id="KW-1185">Reference proteome</keyword>
<accession>A0A8S4SPZ2</accession>
<evidence type="ECO:0000313" key="1">
    <source>
        <dbReference type="EMBL" id="CAH2269373.1"/>
    </source>
</evidence>
<proteinExistence type="predicted"/>
<dbReference type="Proteomes" id="UP000838756">
    <property type="component" value="Unassembled WGS sequence"/>
</dbReference>
<comment type="caution">
    <text evidence="1">The sequence shown here is derived from an EMBL/GenBank/DDBJ whole genome shotgun (WGS) entry which is preliminary data.</text>
</comment>
<reference evidence="1" key="1">
    <citation type="submission" date="2022-03" db="EMBL/GenBank/DDBJ databases">
        <authorList>
            <person name="Lindestad O."/>
        </authorList>
    </citation>
    <scope>NUCLEOTIDE SEQUENCE</scope>
</reference>